<feature type="transmembrane region" description="Helical" evidence="6">
    <location>
        <begin position="12"/>
        <end position="31"/>
    </location>
</feature>
<dbReference type="InterPro" id="IPR056374">
    <property type="entry name" value="DesK/YvfT_N"/>
</dbReference>
<gene>
    <name evidence="8" type="ORF">H9632_16970</name>
</gene>
<evidence type="ECO:0000256" key="6">
    <source>
        <dbReference type="SAM" id="Phobius"/>
    </source>
</evidence>
<keyword evidence="5" id="KW-0902">Two-component regulatory system</keyword>
<keyword evidence="3" id="KW-0808">Transferase</keyword>
<keyword evidence="6" id="KW-0812">Transmembrane</keyword>
<comment type="catalytic activity">
    <reaction evidence="1">
        <text>ATP + protein L-histidine = ADP + protein N-phospho-L-histidine.</text>
        <dbReference type="EC" id="2.7.13.3"/>
    </reaction>
</comment>
<dbReference type="SUPFAM" id="SSF55874">
    <property type="entry name" value="ATPase domain of HSP90 chaperone/DNA topoisomerase II/histidine kinase"/>
    <property type="match status" value="1"/>
</dbReference>
<keyword evidence="6" id="KW-1133">Transmembrane helix</keyword>
<evidence type="ECO:0000256" key="3">
    <source>
        <dbReference type="ARBA" id="ARBA00022679"/>
    </source>
</evidence>
<proteinExistence type="predicted"/>
<dbReference type="InterPro" id="IPR011712">
    <property type="entry name" value="Sig_transdc_His_kin_sub3_dim/P"/>
</dbReference>
<dbReference type="InterPro" id="IPR050482">
    <property type="entry name" value="Sensor_HK_TwoCompSys"/>
</dbReference>
<dbReference type="Pfam" id="PF02518">
    <property type="entry name" value="HATPase_c"/>
    <property type="match status" value="1"/>
</dbReference>
<dbReference type="GO" id="GO:0016301">
    <property type="term" value="F:kinase activity"/>
    <property type="evidence" value="ECO:0007669"/>
    <property type="project" value="UniProtKB-KW"/>
</dbReference>
<dbReference type="SMART" id="SM00387">
    <property type="entry name" value="HATPase_c"/>
    <property type="match status" value="1"/>
</dbReference>
<organism evidence="8 9">
    <name type="scientific">Solibacillus merdavium</name>
    <dbReference type="NCBI Taxonomy" id="2762218"/>
    <lineage>
        <taxon>Bacteria</taxon>
        <taxon>Bacillati</taxon>
        <taxon>Bacillota</taxon>
        <taxon>Bacilli</taxon>
        <taxon>Bacillales</taxon>
        <taxon>Caryophanaceae</taxon>
        <taxon>Solibacillus</taxon>
    </lineage>
</organism>
<feature type="transmembrane region" description="Helical" evidence="6">
    <location>
        <begin position="36"/>
        <end position="56"/>
    </location>
</feature>
<dbReference type="RefSeq" id="WP_191705246.1">
    <property type="nucleotide sequence ID" value="NZ_JACSPW010000022.1"/>
</dbReference>
<dbReference type="PANTHER" id="PTHR24421">
    <property type="entry name" value="NITRATE/NITRITE SENSOR PROTEIN NARX-RELATED"/>
    <property type="match status" value="1"/>
</dbReference>
<keyword evidence="9" id="KW-1185">Reference proteome</keyword>
<dbReference type="InterPro" id="IPR003594">
    <property type="entry name" value="HATPase_dom"/>
</dbReference>
<accession>A0ABR8XS45</accession>
<evidence type="ECO:0000256" key="4">
    <source>
        <dbReference type="ARBA" id="ARBA00022777"/>
    </source>
</evidence>
<reference evidence="8 9" key="1">
    <citation type="submission" date="2020-08" db="EMBL/GenBank/DDBJ databases">
        <title>A Genomic Blueprint of the Chicken Gut Microbiome.</title>
        <authorList>
            <person name="Gilroy R."/>
            <person name="Ravi A."/>
            <person name="Getino M."/>
            <person name="Pursley I."/>
            <person name="Horton D.L."/>
            <person name="Alikhan N.-F."/>
            <person name="Baker D."/>
            <person name="Gharbi K."/>
            <person name="Hall N."/>
            <person name="Watson M."/>
            <person name="Adriaenssens E.M."/>
            <person name="Foster-Nyarko E."/>
            <person name="Jarju S."/>
            <person name="Secka A."/>
            <person name="Antonio M."/>
            <person name="Oren A."/>
            <person name="Chaudhuri R."/>
            <person name="La Ragione R.M."/>
            <person name="Hildebrand F."/>
            <person name="Pallen M.J."/>
        </authorList>
    </citation>
    <scope>NUCLEOTIDE SEQUENCE [LARGE SCALE GENOMIC DNA]</scope>
    <source>
        <strain evidence="8 9">Sa1YVA6</strain>
    </source>
</reference>
<feature type="transmembrane region" description="Helical" evidence="6">
    <location>
        <begin position="102"/>
        <end position="126"/>
    </location>
</feature>
<comment type="caution">
    <text evidence="8">The sequence shown here is derived from an EMBL/GenBank/DDBJ whole genome shotgun (WGS) entry which is preliminary data.</text>
</comment>
<feature type="transmembrane region" description="Helical" evidence="6">
    <location>
        <begin position="132"/>
        <end position="152"/>
    </location>
</feature>
<evidence type="ECO:0000256" key="2">
    <source>
        <dbReference type="ARBA" id="ARBA00012438"/>
    </source>
</evidence>
<dbReference type="EMBL" id="JACSPW010000022">
    <property type="protein sequence ID" value="MBD8034759.1"/>
    <property type="molecule type" value="Genomic_DNA"/>
</dbReference>
<dbReference type="Gene3D" id="3.30.565.10">
    <property type="entry name" value="Histidine kinase-like ATPase, C-terminal domain"/>
    <property type="match status" value="1"/>
</dbReference>
<dbReference type="EC" id="2.7.13.3" evidence="2"/>
<keyword evidence="6" id="KW-0472">Membrane</keyword>
<dbReference type="Proteomes" id="UP000600565">
    <property type="component" value="Unassembled WGS sequence"/>
</dbReference>
<keyword evidence="4 8" id="KW-0418">Kinase</keyword>
<evidence type="ECO:0000256" key="1">
    <source>
        <dbReference type="ARBA" id="ARBA00000085"/>
    </source>
</evidence>
<dbReference type="PANTHER" id="PTHR24421:SF63">
    <property type="entry name" value="SENSOR HISTIDINE KINASE DESK"/>
    <property type="match status" value="1"/>
</dbReference>
<evidence type="ECO:0000313" key="9">
    <source>
        <dbReference type="Proteomes" id="UP000600565"/>
    </source>
</evidence>
<dbReference type="Pfam" id="PF07730">
    <property type="entry name" value="HisKA_3"/>
    <property type="match status" value="1"/>
</dbReference>
<evidence type="ECO:0000313" key="8">
    <source>
        <dbReference type="EMBL" id="MBD8034759.1"/>
    </source>
</evidence>
<evidence type="ECO:0000256" key="5">
    <source>
        <dbReference type="ARBA" id="ARBA00023012"/>
    </source>
</evidence>
<evidence type="ECO:0000259" key="7">
    <source>
        <dbReference type="SMART" id="SM00387"/>
    </source>
</evidence>
<dbReference type="Gene3D" id="1.20.5.1930">
    <property type="match status" value="1"/>
</dbReference>
<dbReference type="Pfam" id="PF23540">
    <property type="entry name" value="DesK_N"/>
    <property type="match status" value="1"/>
</dbReference>
<dbReference type="CDD" id="cd16917">
    <property type="entry name" value="HATPase_UhpB-NarQ-NarX-like"/>
    <property type="match status" value="1"/>
</dbReference>
<feature type="domain" description="Histidine kinase/HSP90-like ATPase" evidence="7">
    <location>
        <begin position="278"/>
        <end position="369"/>
    </location>
</feature>
<protein>
    <recommendedName>
        <fullName evidence="2">histidine kinase</fullName>
        <ecNumber evidence="2">2.7.13.3</ecNumber>
    </recommendedName>
</protein>
<sequence>MQTWYSIIPKSPMLSIYIWIIFCIMPFFFIIQSFTLWQIILGINLILAYFLCHYFSFTAKPGLKYMWISFQMVLNIVMTLVFGYVYLSLFTAFFIGNIRQAVGFYIMYGLHIGFTVLSIVGGYFIFLELFISQTPFIIINVLGVVLLPFTLYSRTKRENLEGELETARERISELTIFEERQRIARDLHDTLGQKLSMIGLKSDLAARLVEKNPEQAILEIKDIRQAARLALKEVRELVADMRAVRIEEELYRVEQILKAAQIKLRLNGDKREINMPTLAENVISMCLKEAVTNIVKHSKATICRINFYQSDDEFKMTIQDNGIGFKRSHELEGGNGLKGMQERIEFINGSLEIENGDGTTVVLKIPLAITHQKGENKK</sequence>
<name>A0ABR8XS45_9BACL</name>
<feature type="transmembrane region" description="Helical" evidence="6">
    <location>
        <begin position="68"/>
        <end position="95"/>
    </location>
</feature>
<dbReference type="InterPro" id="IPR036890">
    <property type="entry name" value="HATPase_C_sf"/>
</dbReference>